<dbReference type="Gene3D" id="2.60.200.10">
    <property type="match status" value="1"/>
</dbReference>
<evidence type="ECO:0000313" key="9">
    <source>
        <dbReference type="EMBL" id="CAC5396705.1"/>
    </source>
</evidence>
<dbReference type="InterPro" id="IPR017855">
    <property type="entry name" value="SMAD-like_dom_sf"/>
</dbReference>
<dbReference type="Proteomes" id="UP000507470">
    <property type="component" value="Unassembled WGS sequence"/>
</dbReference>
<name>A0A6J8CKZ8_MYTCO</name>
<dbReference type="PANTHER" id="PTHR11949">
    <property type="entry name" value="INTERFERON REGULATORY FACTOR"/>
    <property type="match status" value="1"/>
</dbReference>
<dbReference type="OrthoDB" id="6538197at2759"/>
<dbReference type="GO" id="GO:0000981">
    <property type="term" value="F:DNA-binding transcription factor activity, RNA polymerase II-specific"/>
    <property type="evidence" value="ECO:0007669"/>
    <property type="project" value="TreeGrafter"/>
</dbReference>
<keyword evidence="2" id="KW-0805">Transcription regulation</keyword>
<protein>
    <submittedName>
        <fullName evidence="9">Interferon regulatory factor 2,Interferon regulatory factor 1</fullName>
    </submittedName>
</protein>
<dbReference type="CDD" id="cd00103">
    <property type="entry name" value="IRF"/>
    <property type="match status" value="1"/>
</dbReference>
<dbReference type="InterPro" id="IPR036388">
    <property type="entry name" value="WH-like_DNA-bd_sf"/>
</dbReference>
<keyword evidence="4" id="KW-0010">Activator</keyword>
<reference evidence="9 10" key="1">
    <citation type="submission" date="2020-06" db="EMBL/GenBank/DDBJ databases">
        <authorList>
            <person name="Li R."/>
            <person name="Bekaert M."/>
        </authorList>
    </citation>
    <scope>NUCLEOTIDE SEQUENCE [LARGE SCALE GENOMIC DNA]</scope>
    <source>
        <strain evidence="10">wild</strain>
    </source>
</reference>
<proteinExistence type="predicted"/>
<dbReference type="AlphaFoldDB" id="A0A6J8CKZ8"/>
<evidence type="ECO:0000313" key="10">
    <source>
        <dbReference type="Proteomes" id="UP000507470"/>
    </source>
</evidence>
<dbReference type="InterPro" id="IPR001346">
    <property type="entry name" value="Interferon_reg_fact_DNA-bd_dom"/>
</dbReference>
<dbReference type="PRINTS" id="PR00267">
    <property type="entry name" value="INTFRNREGFCT"/>
</dbReference>
<dbReference type="InterPro" id="IPR019817">
    <property type="entry name" value="Interferon_reg_fac_CS"/>
</dbReference>
<evidence type="ECO:0000256" key="3">
    <source>
        <dbReference type="ARBA" id="ARBA00023125"/>
    </source>
</evidence>
<dbReference type="Pfam" id="PF00605">
    <property type="entry name" value="IRF"/>
    <property type="match status" value="1"/>
</dbReference>
<dbReference type="GO" id="GO:0002376">
    <property type="term" value="P:immune system process"/>
    <property type="evidence" value="ECO:0007669"/>
    <property type="project" value="TreeGrafter"/>
</dbReference>
<keyword evidence="10" id="KW-1185">Reference proteome</keyword>
<dbReference type="PROSITE" id="PS51507">
    <property type="entry name" value="IRF_2"/>
    <property type="match status" value="1"/>
</dbReference>
<organism evidence="9 10">
    <name type="scientific">Mytilus coruscus</name>
    <name type="common">Sea mussel</name>
    <dbReference type="NCBI Taxonomy" id="42192"/>
    <lineage>
        <taxon>Eukaryota</taxon>
        <taxon>Metazoa</taxon>
        <taxon>Spiralia</taxon>
        <taxon>Lophotrochozoa</taxon>
        <taxon>Mollusca</taxon>
        <taxon>Bivalvia</taxon>
        <taxon>Autobranchia</taxon>
        <taxon>Pteriomorphia</taxon>
        <taxon>Mytilida</taxon>
        <taxon>Mytiloidea</taxon>
        <taxon>Mytilidae</taxon>
        <taxon>Mytilinae</taxon>
        <taxon>Mytilus</taxon>
    </lineage>
</organism>
<comment type="subcellular location">
    <subcellularLocation>
        <location evidence="1">Nucleus</location>
    </subcellularLocation>
</comment>
<feature type="region of interest" description="Disordered" evidence="7">
    <location>
        <begin position="141"/>
        <end position="161"/>
    </location>
</feature>
<evidence type="ECO:0000256" key="6">
    <source>
        <dbReference type="ARBA" id="ARBA00023242"/>
    </source>
</evidence>
<dbReference type="InterPro" id="IPR019471">
    <property type="entry name" value="Interferon_reg_factor-3"/>
</dbReference>
<dbReference type="GO" id="GO:0045944">
    <property type="term" value="P:positive regulation of transcription by RNA polymerase II"/>
    <property type="evidence" value="ECO:0007669"/>
    <property type="project" value="UniProtKB-ARBA"/>
</dbReference>
<dbReference type="PROSITE" id="PS00601">
    <property type="entry name" value="IRF_1"/>
    <property type="match status" value="1"/>
</dbReference>
<dbReference type="SUPFAM" id="SSF46785">
    <property type="entry name" value="Winged helix' DNA-binding domain"/>
    <property type="match status" value="1"/>
</dbReference>
<evidence type="ECO:0000259" key="8">
    <source>
        <dbReference type="PROSITE" id="PS51507"/>
    </source>
</evidence>
<evidence type="ECO:0000256" key="4">
    <source>
        <dbReference type="ARBA" id="ARBA00023159"/>
    </source>
</evidence>
<dbReference type="Pfam" id="PF10401">
    <property type="entry name" value="IRF-3"/>
    <property type="match status" value="1"/>
</dbReference>
<dbReference type="InterPro" id="IPR036390">
    <property type="entry name" value="WH_DNA-bd_sf"/>
</dbReference>
<evidence type="ECO:0000256" key="2">
    <source>
        <dbReference type="ARBA" id="ARBA00023015"/>
    </source>
</evidence>
<dbReference type="EMBL" id="CACVKT020005631">
    <property type="protein sequence ID" value="CAC5396705.1"/>
    <property type="molecule type" value="Genomic_DNA"/>
</dbReference>
<dbReference type="Gene3D" id="1.10.10.10">
    <property type="entry name" value="Winged helix-like DNA-binding domain superfamily/Winged helix DNA-binding domain"/>
    <property type="match status" value="1"/>
</dbReference>
<dbReference type="SUPFAM" id="SSF49879">
    <property type="entry name" value="SMAD/FHA domain"/>
    <property type="match status" value="1"/>
</dbReference>
<gene>
    <name evidence="9" type="ORF">MCOR_31228</name>
</gene>
<dbReference type="FunFam" id="1.10.10.10:FF:000041">
    <property type="entry name" value="Interferon regulatory factor 4"/>
    <property type="match status" value="1"/>
</dbReference>
<accession>A0A6J8CKZ8</accession>
<keyword evidence="5" id="KW-0804">Transcription</keyword>
<dbReference type="SMART" id="SM01243">
    <property type="entry name" value="IRF-3"/>
    <property type="match status" value="1"/>
</dbReference>
<evidence type="ECO:0000256" key="5">
    <source>
        <dbReference type="ARBA" id="ARBA00023163"/>
    </source>
</evidence>
<dbReference type="GO" id="GO:0000978">
    <property type="term" value="F:RNA polymerase II cis-regulatory region sequence-specific DNA binding"/>
    <property type="evidence" value="ECO:0007669"/>
    <property type="project" value="TreeGrafter"/>
</dbReference>
<dbReference type="GO" id="GO:0005634">
    <property type="term" value="C:nucleus"/>
    <property type="evidence" value="ECO:0007669"/>
    <property type="project" value="UniProtKB-SubCell"/>
</dbReference>
<dbReference type="InterPro" id="IPR008984">
    <property type="entry name" value="SMAD_FHA_dom_sf"/>
</dbReference>
<sequence>MAKLYRQLTQHLSVCTSAPKRMDPHTRQRMRPWLEAKIEAGQIRGLEWIDRNQKIFKVPWKHGGKHDWNEQDSQIFKEWALHTGRFREGVDQSDWPTWKTRFRCALNKLPDIHEMKTYGRLDGPEPYRSYRFLSKHEITYPNKEPVTDHHDDSNSPTSSQDYNMMDDQNVEINSMPEKVIKGEIDIDENIIPSGNLPSDLRDLRMQPITNGLAKTTDGINAINPAQGDNSLQNREVDPTMVFKLGYRHVDLGSHTVHNSRGCRLYYGPSDMELNVHLQNEVYGPNDVDQVHFPLCFLENKKQEEMTLTLLNYLDRGIIIRVQNGQIIATRKCRCTIFVQLHNSPEPVKLNRDEPTIIFDYFNWFEPSLHRYINDKGPRPSAEVMISFGQKWCGGETEFRNNLIWSKIYLEQAYQQLCKVTCSSPLSPNIEISRSDNIDQFLRHRQEAVKQLNGYTCT</sequence>
<keyword evidence="3" id="KW-0238">DNA-binding</keyword>
<dbReference type="PANTHER" id="PTHR11949:SF53">
    <property type="entry name" value="IRF TRYPTOPHAN PENTAD REPEAT DOMAIN-CONTAINING PROTEIN"/>
    <property type="match status" value="1"/>
</dbReference>
<keyword evidence="6" id="KW-0539">Nucleus</keyword>
<feature type="domain" description="IRF tryptophan pentad repeat" evidence="8">
    <location>
        <begin position="27"/>
        <end position="134"/>
    </location>
</feature>
<evidence type="ECO:0000256" key="1">
    <source>
        <dbReference type="ARBA" id="ARBA00004123"/>
    </source>
</evidence>
<evidence type="ECO:0000256" key="7">
    <source>
        <dbReference type="SAM" id="MobiDB-lite"/>
    </source>
</evidence>
<dbReference type="SMART" id="SM00348">
    <property type="entry name" value="IRF"/>
    <property type="match status" value="1"/>
</dbReference>